<dbReference type="InterPro" id="IPR039425">
    <property type="entry name" value="RNA_pol_sigma-70-like"/>
</dbReference>
<keyword evidence="2 6" id="KW-0805">Transcription regulation</keyword>
<evidence type="ECO:0000313" key="10">
    <source>
        <dbReference type="EMBL" id="BCM81769.1"/>
    </source>
</evidence>
<evidence type="ECO:0000256" key="5">
    <source>
        <dbReference type="ARBA" id="ARBA00023163"/>
    </source>
</evidence>
<dbReference type="PROSITE" id="PS01063">
    <property type="entry name" value="SIGMA70_ECF"/>
    <property type="match status" value="1"/>
</dbReference>
<proteinExistence type="inferred from homology"/>
<feature type="region of interest" description="Disordered" evidence="7">
    <location>
        <begin position="1"/>
        <end position="43"/>
    </location>
</feature>
<dbReference type="AlphaFoldDB" id="A0A8H8WP51"/>
<dbReference type="Gene3D" id="1.10.1740.10">
    <property type="match status" value="1"/>
</dbReference>
<keyword evidence="5 6" id="KW-0804">Transcription</keyword>
<organism evidence="10 11">
    <name type="scientific">Methylobacterium indicum</name>
    <dbReference type="NCBI Taxonomy" id="1775910"/>
    <lineage>
        <taxon>Bacteria</taxon>
        <taxon>Pseudomonadati</taxon>
        <taxon>Pseudomonadota</taxon>
        <taxon>Alphaproteobacteria</taxon>
        <taxon>Hyphomicrobiales</taxon>
        <taxon>Methylobacteriaceae</taxon>
        <taxon>Methylobacterium</taxon>
    </lineage>
</organism>
<dbReference type="EMBL" id="AP024145">
    <property type="protein sequence ID" value="BCM81769.1"/>
    <property type="molecule type" value="Genomic_DNA"/>
</dbReference>
<dbReference type="GO" id="GO:0003677">
    <property type="term" value="F:DNA binding"/>
    <property type="evidence" value="ECO:0007669"/>
    <property type="project" value="UniProtKB-KW"/>
</dbReference>
<dbReference type="GO" id="GO:0006352">
    <property type="term" value="P:DNA-templated transcription initiation"/>
    <property type="evidence" value="ECO:0007669"/>
    <property type="project" value="InterPro"/>
</dbReference>
<evidence type="ECO:0000256" key="3">
    <source>
        <dbReference type="ARBA" id="ARBA00023082"/>
    </source>
</evidence>
<dbReference type="InterPro" id="IPR007627">
    <property type="entry name" value="RNA_pol_sigma70_r2"/>
</dbReference>
<dbReference type="InterPro" id="IPR013325">
    <property type="entry name" value="RNA_pol_sigma_r2"/>
</dbReference>
<feature type="domain" description="RNA polymerase sigma-70 region 2" evidence="8">
    <location>
        <begin position="98"/>
        <end position="159"/>
    </location>
</feature>
<evidence type="ECO:0000259" key="9">
    <source>
        <dbReference type="Pfam" id="PF08281"/>
    </source>
</evidence>
<keyword evidence="4 6" id="KW-0238">DNA-binding</keyword>
<dbReference type="SUPFAM" id="SSF88946">
    <property type="entry name" value="Sigma2 domain of RNA polymerase sigma factors"/>
    <property type="match status" value="1"/>
</dbReference>
<comment type="similarity">
    <text evidence="1 6">Belongs to the sigma-70 factor family. ECF subfamily.</text>
</comment>
<dbReference type="InterPro" id="IPR036388">
    <property type="entry name" value="WH-like_DNA-bd_sf"/>
</dbReference>
<accession>A0A8H8WP51</accession>
<protein>
    <recommendedName>
        <fullName evidence="6">RNA polymerase sigma factor</fullName>
    </recommendedName>
</protein>
<dbReference type="Proteomes" id="UP000663508">
    <property type="component" value="Chromosome"/>
</dbReference>
<dbReference type="Pfam" id="PF08281">
    <property type="entry name" value="Sigma70_r4_2"/>
    <property type="match status" value="1"/>
</dbReference>
<evidence type="ECO:0000256" key="2">
    <source>
        <dbReference type="ARBA" id="ARBA00023015"/>
    </source>
</evidence>
<dbReference type="NCBIfam" id="NF009199">
    <property type="entry name" value="PRK12547.1"/>
    <property type="match status" value="1"/>
</dbReference>
<dbReference type="NCBIfam" id="TIGR02937">
    <property type="entry name" value="sigma70-ECF"/>
    <property type="match status" value="1"/>
</dbReference>
<dbReference type="GO" id="GO:0016987">
    <property type="term" value="F:sigma factor activity"/>
    <property type="evidence" value="ECO:0007669"/>
    <property type="project" value="UniProtKB-KW"/>
</dbReference>
<dbReference type="InterPro" id="IPR000838">
    <property type="entry name" value="RNA_pol_sigma70_ECF_CS"/>
</dbReference>
<evidence type="ECO:0000259" key="8">
    <source>
        <dbReference type="Pfam" id="PF04542"/>
    </source>
</evidence>
<dbReference type="InterPro" id="IPR013324">
    <property type="entry name" value="RNA_pol_sigma_r3/r4-like"/>
</dbReference>
<dbReference type="Gene3D" id="1.10.10.10">
    <property type="entry name" value="Winged helix-like DNA-binding domain superfamily/Winged helix DNA-binding domain"/>
    <property type="match status" value="1"/>
</dbReference>
<dbReference type="InterPro" id="IPR014284">
    <property type="entry name" value="RNA_pol_sigma-70_dom"/>
</dbReference>
<evidence type="ECO:0000256" key="6">
    <source>
        <dbReference type="RuleBase" id="RU000716"/>
    </source>
</evidence>
<dbReference type="PANTHER" id="PTHR43133:SF25">
    <property type="entry name" value="RNA POLYMERASE SIGMA FACTOR RFAY-RELATED"/>
    <property type="match status" value="1"/>
</dbReference>
<reference evidence="10" key="1">
    <citation type="submission" date="2020-11" db="EMBL/GenBank/DDBJ databases">
        <title>Complete genome sequence of a novel pathogenic Methylobacterium strain isolated from rice in Vietnam.</title>
        <authorList>
            <person name="Lai K."/>
            <person name="Okazaki S."/>
            <person name="Higashi K."/>
            <person name="Mori H."/>
            <person name="Toyoda A."/>
            <person name="Kurokawa K."/>
        </authorList>
    </citation>
    <scope>NUCLEOTIDE SEQUENCE</scope>
    <source>
        <strain evidence="10">VL1</strain>
    </source>
</reference>
<feature type="domain" description="RNA polymerase sigma factor 70 region 4 type 2" evidence="9">
    <location>
        <begin position="187"/>
        <end position="237"/>
    </location>
</feature>
<dbReference type="PANTHER" id="PTHR43133">
    <property type="entry name" value="RNA POLYMERASE ECF-TYPE SIGMA FACTO"/>
    <property type="match status" value="1"/>
</dbReference>
<evidence type="ECO:0000313" key="11">
    <source>
        <dbReference type="Proteomes" id="UP000663508"/>
    </source>
</evidence>
<evidence type="ECO:0000256" key="4">
    <source>
        <dbReference type="ARBA" id="ARBA00023125"/>
    </source>
</evidence>
<sequence>MTRAARIRAAPPSLASERESRMASTDNPILAAPESKPGLPPTVQRHLGHQLRAAYAPLETAATPEVFLALIERLEAALAAQGRAVEPAFREGMLAALSSLRAFALSLTNNAARADDLVQDTILRAWQNQHRFQPGTNLNAWLFTILRNAFYSEQRKRMREVQDEDGSYAARLFTAPDQGHRLDVQDLRAGLAKLPPDQREALILVGAEGLSYEEVAGICGVAIGTIKSRVNRARNRLAELLGYSDDDLTGDRMMQSAMGEGV</sequence>
<dbReference type="SUPFAM" id="SSF88659">
    <property type="entry name" value="Sigma3 and sigma4 domains of RNA polymerase sigma factors"/>
    <property type="match status" value="1"/>
</dbReference>
<dbReference type="KEGG" id="mind:mvi_02300"/>
<dbReference type="InterPro" id="IPR013249">
    <property type="entry name" value="RNA_pol_sigma70_r4_t2"/>
</dbReference>
<dbReference type="CDD" id="cd06171">
    <property type="entry name" value="Sigma70_r4"/>
    <property type="match status" value="1"/>
</dbReference>
<name>A0A8H8WP51_9HYPH</name>
<evidence type="ECO:0000256" key="7">
    <source>
        <dbReference type="SAM" id="MobiDB-lite"/>
    </source>
</evidence>
<dbReference type="Pfam" id="PF04542">
    <property type="entry name" value="Sigma70_r2"/>
    <property type="match status" value="1"/>
</dbReference>
<keyword evidence="3 6" id="KW-0731">Sigma factor</keyword>
<gene>
    <name evidence="10" type="ORF">mvi_02300</name>
</gene>
<evidence type="ECO:0000256" key="1">
    <source>
        <dbReference type="ARBA" id="ARBA00010641"/>
    </source>
</evidence>